<dbReference type="Gene3D" id="2.60.120.560">
    <property type="entry name" value="Exo-inulinase, domain 1"/>
    <property type="match status" value="1"/>
</dbReference>
<accession>A0AAV6WGA0</accession>
<reference evidence="2" key="1">
    <citation type="submission" date="2019-10" db="EMBL/GenBank/DDBJ databases">
        <authorList>
            <person name="Zhang R."/>
            <person name="Pan Y."/>
            <person name="Wang J."/>
            <person name="Ma R."/>
            <person name="Yu S."/>
        </authorList>
    </citation>
    <scope>NUCLEOTIDE SEQUENCE</scope>
    <source>
        <strain evidence="2">LA-IB0</strain>
        <tissue evidence="2">Leaf</tissue>
    </source>
</reference>
<dbReference type="InterPro" id="IPR013189">
    <property type="entry name" value="Glyco_hydro_32_C"/>
</dbReference>
<evidence type="ECO:0000313" key="3">
    <source>
        <dbReference type="Proteomes" id="UP000826271"/>
    </source>
</evidence>
<dbReference type="InterPro" id="IPR050551">
    <property type="entry name" value="Fructan_Metab_Enzymes"/>
</dbReference>
<dbReference type="EMBL" id="WHWC01000014">
    <property type="protein sequence ID" value="KAG8369764.1"/>
    <property type="molecule type" value="Genomic_DNA"/>
</dbReference>
<gene>
    <name evidence="2" type="ORF">BUALT_Bualt14G0047600</name>
</gene>
<dbReference type="InterPro" id="IPR013320">
    <property type="entry name" value="ConA-like_dom_sf"/>
</dbReference>
<name>A0AAV6WGA0_9LAMI</name>
<dbReference type="SUPFAM" id="SSF49899">
    <property type="entry name" value="Concanavalin A-like lectins/glucanases"/>
    <property type="match status" value="1"/>
</dbReference>
<keyword evidence="3" id="KW-1185">Reference proteome</keyword>
<dbReference type="Proteomes" id="UP000826271">
    <property type="component" value="Unassembled WGS sequence"/>
</dbReference>
<evidence type="ECO:0000259" key="1">
    <source>
        <dbReference type="Pfam" id="PF08244"/>
    </source>
</evidence>
<dbReference type="Pfam" id="PF08244">
    <property type="entry name" value="Glyco_hydro_32C"/>
    <property type="match status" value="1"/>
</dbReference>
<protein>
    <recommendedName>
        <fullName evidence="1">Glycosyl hydrolase family 32 C-terminal domain-containing protein</fullName>
    </recommendedName>
</protein>
<evidence type="ECO:0000313" key="2">
    <source>
        <dbReference type="EMBL" id="KAG8369764.1"/>
    </source>
</evidence>
<feature type="domain" description="Glycosyl hydrolase family 32 C-terminal" evidence="1">
    <location>
        <begin position="21"/>
        <end position="130"/>
    </location>
</feature>
<organism evidence="2 3">
    <name type="scientific">Buddleja alternifolia</name>
    <dbReference type="NCBI Taxonomy" id="168488"/>
    <lineage>
        <taxon>Eukaryota</taxon>
        <taxon>Viridiplantae</taxon>
        <taxon>Streptophyta</taxon>
        <taxon>Embryophyta</taxon>
        <taxon>Tracheophyta</taxon>
        <taxon>Spermatophyta</taxon>
        <taxon>Magnoliopsida</taxon>
        <taxon>eudicotyledons</taxon>
        <taxon>Gunneridae</taxon>
        <taxon>Pentapetalae</taxon>
        <taxon>asterids</taxon>
        <taxon>lamiids</taxon>
        <taxon>Lamiales</taxon>
        <taxon>Scrophulariaceae</taxon>
        <taxon>Buddlejeae</taxon>
        <taxon>Buddleja</taxon>
    </lineage>
</organism>
<dbReference type="AlphaFoldDB" id="A0AAV6WGA0"/>
<sequence length="136" mass="15040">MDLSWSDPQAVFSQKGASAMGGLGPFGRLILASKDMQEYTAVFFRVLKGKDRYMVLMCSDQSRSSLHLDYDKTTYGAFVDLDPVKEKLCSRSLIDHSVVESFGGEGRVCITARVYPSLAVDEGAHLYAFNNVAQRT</sequence>
<proteinExistence type="predicted"/>
<comment type="caution">
    <text evidence="2">The sequence shown here is derived from an EMBL/GenBank/DDBJ whole genome shotgun (WGS) entry which is preliminary data.</text>
</comment>
<dbReference type="PANTHER" id="PTHR31953">
    <property type="entry name" value="BETA-FRUCTOFURANOSIDASE, INSOLUBLE ISOENZYME CWINV1-RELATED"/>
    <property type="match status" value="1"/>
</dbReference>